<evidence type="ECO:0000313" key="2">
    <source>
        <dbReference type="Proteomes" id="UP000309061"/>
    </source>
</evidence>
<dbReference type="InterPro" id="IPR001451">
    <property type="entry name" value="Hexapep"/>
</dbReference>
<protein>
    <submittedName>
        <fullName evidence="1">Gamma carbonic anhydrase family protein</fullName>
    </submittedName>
</protein>
<dbReference type="Gene3D" id="2.160.10.10">
    <property type="entry name" value="Hexapeptide repeat proteins"/>
    <property type="match status" value="1"/>
</dbReference>
<name>A0A6B8KDJ1_9HYPH</name>
<reference evidence="1 2" key="1">
    <citation type="submission" date="2019-11" db="EMBL/GenBank/DDBJ databases">
        <title>The genome sequence of Methylocystis heyeri.</title>
        <authorList>
            <person name="Oshkin I.Y."/>
            <person name="Miroshnikov K."/>
            <person name="Dedysh S.N."/>
        </authorList>
    </citation>
    <scope>NUCLEOTIDE SEQUENCE [LARGE SCALE GENOMIC DNA]</scope>
    <source>
        <strain evidence="1 2">H2</strain>
    </source>
</reference>
<dbReference type="Pfam" id="PF00132">
    <property type="entry name" value="Hexapep"/>
    <property type="match status" value="1"/>
</dbReference>
<dbReference type="InterPro" id="IPR011004">
    <property type="entry name" value="Trimer_LpxA-like_sf"/>
</dbReference>
<dbReference type="OrthoDB" id="9803036at2"/>
<sequence>MPFYKIDGIPPRLPSPGRFWVAPGAVLIGRVALEEDANVWFNCVLRGDNEWIAVGARTNIQESCILHTDMGFPLDIGADCTIGHGVILHGCTIGDNCLIGMGATILNGARIGRNCIVGANALVTENKEFPDNSLIVGTPAKAIRELGADVAARNLESAAHYVENARRYAKGLELIEP</sequence>
<keyword evidence="2" id="KW-1185">Reference proteome</keyword>
<dbReference type="EMBL" id="CP046052">
    <property type="protein sequence ID" value="QGM44618.1"/>
    <property type="molecule type" value="Genomic_DNA"/>
</dbReference>
<dbReference type="InterPro" id="IPR050484">
    <property type="entry name" value="Transf_Hexapept/Carb_Anhydrase"/>
</dbReference>
<dbReference type="PANTHER" id="PTHR13061:SF29">
    <property type="entry name" value="GAMMA CARBONIC ANHYDRASE-LIKE 1, MITOCHONDRIAL-RELATED"/>
    <property type="match status" value="1"/>
</dbReference>
<dbReference type="RefSeq" id="WP_154331546.1">
    <property type="nucleotide sequence ID" value="NZ_CP046052.1"/>
</dbReference>
<dbReference type="AlphaFoldDB" id="A0A6B8KDJ1"/>
<dbReference type="Proteomes" id="UP000309061">
    <property type="component" value="Chromosome"/>
</dbReference>
<evidence type="ECO:0000313" key="1">
    <source>
        <dbReference type="EMBL" id="QGM44618.1"/>
    </source>
</evidence>
<dbReference type="PANTHER" id="PTHR13061">
    <property type="entry name" value="DYNACTIN SUBUNIT P25"/>
    <property type="match status" value="1"/>
</dbReference>
<accession>A0A6B8KDJ1</accession>
<dbReference type="SUPFAM" id="SSF51161">
    <property type="entry name" value="Trimeric LpxA-like enzymes"/>
    <property type="match status" value="1"/>
</dbReference>
<organism evidence="1 2">
    <name type="scientific">Methylocystis heyeri</name>
    <dbReference type="NCBI Taxonomy" id="391905"/>
    <lineage>
        <taxon>Bacteria</taxon>
        <taxon>Pseudomonadati</taxon>
        <taxon>Pseudomonadota</taxon>
        <taxon>Alphaproteobacteria</taxon>
        <taxon>Hyphomicrobiales</taxon>
        <taxon>Methylocystaceae</taxon>
        <taxon>Methylocystis</taxon>
    </lineage>
</organism>
<dbReference type="InterPro" id="IPR047324">
    <property type="entry name" value="LbH_gamma_CA-like"/>
</dbReference>
<dbReference type="KEGG" id="mhey:H2LOC_002335"/>
<gene>
    <name evidence="1" type="ORF">H2LOC_002335</name>
</gene>
<proteinExistence type="predicted"/>
<dbReference type="CDD" id="cd04645">
    <property type="entry name" value="LbH_gamma_CA_like"/>
    <property type="match status" value="1"/>
</dbReference>